<protein>
    <submittedName>
        <fullName evidence="1">Uncharacterized protein</fullName>
    </submittedName>
</protein>
<sequence>MQFIINHVGKFQIVHDADGYTVIERLTCTAIIKDGFGIVRHTGFSHSTPNVIFIRTIEYWRCDVDA</sequence>
<dbReference type="EMBL" id="VSSQ01047215">
    <property type="protein sequence ID" value="MPN01191.1"/>
    <property type="molecule type" value="Genomic_DNA"/>
</dbReference>
<name>A0A645EGZ4_9ZZZZ</name>
<accession>A0A645EGZ4</accession>
<organism evidence="1">
    <name type="scientific">bioreactor metagenome</name>
    <dbReference type="NCBI Taxonomy" id="1076179"/>
    <lineage>
        <taxon>unclassified sequences</taxon>
        <taxon>metagenomes</taxon>
        <taxon>ecological metagenomes</taxon>
    </lineage>
</organism>
<dbReference type="AlphaFoldDB" id="A0A645EGZ4"/>
<proteinExistence type="predicted"/>
<reference evidence="1" key="1">
    <citation type="submission" date="2019-08" db="EMBL/GenBank/DDBJ databases">
        <authorList>
            <person name="Kucharzyk K."/>
            <person name="Murdoch R.W."/>
            <person name="Higgins S."/>
            <person name="Loffler F."/>
        </authorList>
    </citation>
    <scope>NUCLEOTIDE SEQUENCE</scope>
</reference>
<comment type="caution">
    <text evidence="1">The sequence shown here is derived from an EMBL/GenBank/DDBJ whole genome shotgun (WGS) entry which is preliminary data.</text>
</comment>
<gene>
    <name evidence="1" type="ORF">SDC9_148397</name>
</gene>
<evidence type="ECO:0000313" key="1">
    <source>
        <dbReference type="EMBL" id="MPN01191.1"/>
    </source>
</evidence>